<feature type="compositionally biased region" description="Polar residues" evidence="1">
    <location>
        <begin position="211"/>
        <end position="222"/>
    </location>
</feature>
<feature type="region of interest" description="Disordered" evidence="1">
    <location>
        <begin position="209"/>
        <end position="231"/>
    </location>
</feature>
<evidence type="ECO:0000256" key="1">
    <source>
        <dbReference type="SAM" id="MobiDB-lite"/>
    </source>
</evidence>
<evidence type="ECO:0000313" key="2">
    <source>
        <dbReference type="EMBL" id="AOZ61577.1"/>
    </source>
</evidence>
<dbReference type="Proteomes" id="UP000223035">
    <property type="component" value="Segment"/>
</dbReference>
<sequence length="316" mass="34128">MSGYGDLCGSALCDVCGKHEARVFDPCGAMWCRVCDLMGLGVLAVSWKADEVAEAVGRRFDETLLFGMDADTAALREALGDALRESMTTPIDHAVLLGEVDSSATEAGDPEAWVPDYAGINRNWREQAGEPNNAETLDDADRAYVWQDILGAHWGWLDGNGWVAWNSGLYLQGRGAVGPFKVAYRRPVGEFNPMLLVFGGGYQVGADIASGPSNDTGATENAPTGDDGVAGEQVEQTPDMVAHPAHYTSSPAKCKGCGRPIECIDITEHMGFCLGNATKYVWRCDLKHDAIEDLRKAIQYIEFEIARREALSTTEG</sequence>
<keyword evidence="3" id="KW-1185">Reference proteome</keyword>
<proteinExistence type="predicted"/>
<accession>A0A1I9S4T3</accession>
<protein>
    <submittedName>
        <fullName evidence="2">Uncharacterized protein</fullName>
    </submittedName>
</protein>
<evidence type="ECO:0000313" key="3">
    <source>
        <dbReference type="Proteomes" id="UP000223035"/>
    </source>
</evidence>
<gene>
    <name evidence="2" type="ORF">SEA_URKEL_52</name>
</gene>
<reference evidence="2 3" key="1">
    <citation type="submission" date="2016-08" db="EMBL/GenBank/DDBJ databases">
        <authorList>
            <person name="Yazzolino P."/>
            <person name="Kempthorne D."/>
            <person name="Kittridge C."/>
            <person name="Noyes R."/>
            <person name="Winters C."/>
            <person name="Ziebert K."/>
            <person name="Anton T."/>
            <person name="MacKenzie A."/>
            <person name="Murphy A."/>
            <person name="Novajovsky A."/>
            <person name="Ettinger W.F."/>
            <person name="Ettinger A.-S.H."/>
            <person name="Anders K.R."/>
            <person name="Bradley K.W."/>
            <person name="Asai D.J."/>
            <person name="Bowman C.A."/>
            <person name="Russell D.A."/>
            <person name="Pope W.H."/>
            <person name="Jacobs-Sera D."/>
            <person name="Hendrix R.W."/>
            <person name="Hatfull G.F."/>
        </authorList>
    </citation>
    <scope>NUCLEOTIDE SEQUENCE [LARGE SCALE GENOMIC DNA]</scope>
</reference>
<dbReference type="InterPro" id="IPR021739">
    <property type="entry name" value="SaV-like"/>
</dbReference>
<name>A0A1I9S4T3_9CAUD</name>
<dbReference type="EMBL" id="KX657796">
    <property type="protein sequence ID" value="AOZ61577.1"/>
    <property type="molecule type" value="Genomic_DNA"/>
</dbReference>
<organism evidence="2 3">
    <name type="scientific">Mycobacterium phage Urkel</name>
    <dbReference type="NCBI Taxonomy" id="1912978"/>
    <lineage>
        <taxon>Viruses</taxon>
        <taxon>Duplodnaviria</taxon>
        <taxon>Heunggongvirae</taxon>
        <taxon>Uroviricota</taxon>
        <taxon>Caudoviricetes</taxon>
        <taxon>Weiservirinae</taxon>
        <taxon>Anayavirus</taxon>
        <taxon>Anayavirus urkel</taxon>
    </lineage>
</organism>
<dbReference type="Pfam" id="PF11753">
    <property type="entry name" value="DUF3310"/>
    <property type="match status" value="1"/>
</dbReference>